<feature type="transmembrane region" description="Helical" evidence="6">
    <location>
        <begin position="21"/>
        <end position="41"/>
    </location>
</feature>
<sequence>MRRTSPIFDFRHEGNVLRASIAATLTVAAVGIILGLASGSFSIMFEGIYAIVDAGMSLLSLVVVNLITAYAQSTDLPPRLRERFTMGFWHLEPIVLAMNGLLLMGVAVYALFNAVSSLLEGGRDLQFGLAILYAAITLMICVTVATIETRANRHLGSEFIRLDVRSWIMSGCIAAALLFAFAIGLTVQGTQYQWLSPYIDPAALALICLVVIPLPISSVRRALSDILLVTPVDLKQRVDEIAARFVTEQGFLTYRAYVAKVGRSHNIEVYFILKPGGPPRAMAEWDALRDEIGEAIGGDGPHQWLTIVFTEDPEWA</sequence>
<dbReference type="RefSeq" id="WP_214534300.1">
    <property type="nucleotide sequence ID" value="NZ_JAHFVK010000001.1"/>
</dbReference>
<dbReference type="PANTHER" id="PTHR43840:SF15">
    <property type="entry name" value="MITOCHONDRIAL METAL TRANSPORTER 1-RELATED"/>
    <property type="match status" value="1"/>
</dbReference>
<organism evidence="8 9">
    <name type="scientific">Croceibacterium selenioxidans</name>
    <dbReference type="NCBI Taxonomy" id="2838833"/>
    <lineage>
        <taxon>Bacteria</taxon>
        <taxon>Pseudomonadati</taxon>
        <taxon>Pseudomonadota</taxon>
        <taxon>Alphaproteobacteria</taxon>
        <taxon>Sphingomonadales</taxon>
        <taxon>Erythrobacteraceae</taxon>
        <taxon>Croceibacterium</taxon>
    </lineage>
</organism>
<evidence type="ECO:0000256" key="1">
    <source>
        <dbReference type="ARBA" id="ARBA00004141"/>
    </source>
</evidence>
<evidence type="ECO:0000259" key="7">
    <source>
        <dbReference type="Pfam" id="PF01545"/>
    </source>
</evidence>
<evidence type="ECO:0000256" key="2">
    <source>
        <dbReference type="ARBA" id="ARBA00022448"/>
    </source>
</evidence>
<feature type="transmembrane region" description="Helical" evidence="6">
    <location>
        <begin position="198"/>
        <end position="216"/>
    </location>
</feature>
<feature type="transmembrane region" description="Helical" evidence="6">
    <location>
        <begin position="127"/>
        <end position="147"/>
    </location>
</feature>
<evidence type="ECO:0000256" key="5">
    <source>
        <dbReference type="ARBA" id="ARBA00023136"/>
    </source>
</evidence>
<evidence type="ECO:0000256" key="3">
    <source>
        <dbReference type="ARBA" id="ARBA00022692"/>
    </source>
</evidence>
<gene>
    <name evidence="8" type="ORF">KK137_01610</name>
</gene>
<dbReference type="SUPFAM" id="SSF161111">
    <property type="entry name" value="Cation efflux protein transmembrane domain-like"/>
    <property type="match status" value="1"/>
</dbReference>
<evidence type="ECO:0000256" key="4">
    <source>
        <dbReference type="ARBA" id="ARBA00022989"/>
    </source>
</evidence>
<reference evidence="8 9" key="1">
    <citation type="submission" date="2021-05" db="EMBL/GenBank/DDBJ databases">
        <title>Croceibacterium sp. LX-88 genome sequence.</title>
        <authorList>
            <person name="Luo X."/>
        </authorList>
    </citation>
    <scope>NUCLEOTIDE SEQUENCE [LARGE SCALE GENOMIC DNA]</scope>
    <source>
        <strain evidence="8 9">LX-88</strain>
    </source>
</reference>
<keyword evidence="9" id="KW-1185">Reference proteome</keyword>
<dbReference type="InterPro" id="IPR050291">
    <property type="entry name" value="CDF_Transporter"/>
</dbReference>
<dbReference type="PANTHER" id="PTHR43840">
    <property type="entry name" value="MITOCHONDRIAL METAL TRANSPORTER 1-RELATED"/>
    <property type="match status" value="1"/>
</dbReference>
<dbReference type="Pfam" id="PF01545">
    <property type="entry name" value="Cation_efflux"/>
    <property type="match status" value="1"/>
</dbReference>
<comment type="subcellular location">
    <subcellularLocation>
        <location evidence="1">Membrane</location>
        <topology evidence="1">Multi-pass membrane protein</topology>
    </subcellularLocation>
</comment>
<dbReference type="Proteomes" id="UP000811255">
    <property type="component" value="Unassembled WGS sequence"/>
</dbReference>
<evidence type="ECO:0000313" key="8">
    <source>
        <dbReference type="EMBL" id="MBT2133016.1"/>
    </source>
</evidence>
<dbReference type="EMBL" id="JAHFVK010000001">
    <property type="protein sequence ID" value="MBT2133016.1"/>
    <property type="molecule type" value="Genomic_DNA"/>
</dbReference>
<keyword evidence="2" id="KW-0813">Transport</keyword>
<feature type="transmembrane region" description="Helical" evidence="6">
    <location>
        <begin position="91"/>
        <end position="112"/>
    </location>
</feature>
<dbReference type="InterPro" id="IPR058533">
    <property type="entry name" value="Cation_efflux_TM"/>
</dbReference>
<comment type="caution">
    <text evidence="8">The sequence shown here is derived from an EMBL/GenBank/DDBJ whole genome shotgun (WGS) entry which is preliminary data.</text>
</comment>
<feature type="transmembrane region" description="Helical" evidence="6">
    <location>
        <begin position="167"/>
        <end position="186"/>
    </location>
</feature>
<name>A0ABS5VZS1_9SPHN</name>
<accession>A0ABS5VZS1</accession>
<feature type="transmembrane region" description="Helical" evidence="6">
    <location>
        <begin position="47"/>
        <end position="70"/>
    </location>
</feature>
<feature type="domain" description="Cation efflux protein transmembrane" evidence="7">
    <location>
        <begin position="18"/>
        <end position="227"/>
    </location>
</feature>
<dbReference type="Gene3D" id="1.20.1510.10">
    <property type="entry name" value="Cation efflux protein transmembrane domain"/>
    <property type="match status" value="1"/>
</dbReference>
<keyword evidence="4 6" id="KW-1133">Transmembrane helix</keyword>
<keyword evidence="5 6" id="KW-0472">Membrane</keyword>
<proteinExistence type="predicted"/>
<keyword evidence="3 6" id="KW-0812">Transmembrane</keyword>
<dbReference type="InterPro" id="IPR027469">
    <property type="entry name" value="Cation_efflux_TMD_sf"/>
</dbReference>
<evidence type="ECO:0000256" key="6">
    <source>
        <dbReference type="SAM" id="Phobius"/>
    </source>
</evidence>
<evidence type="ECO:0000313" key="9">
    <source>
        <dbReference type="Proteomes" id="UP000811255"/>
    </source>
</evidence>
<protein>
    <submittedName>
        <fullName evidence="8">Cation transporter</fullName>
    </submittedName>
</protein>